<sequence>MEIPQWVTPEMAKKLQSSTYEAQLMQMMTELLDVPMNVTGFRTIADLWDHGVLDAVYSLQAVDMTKVRQGVDIGSGGGFPGMVMAILYPEVEWVLVESRAKRADFLEDMSNKLGLENVTVFAQRAEDMIQMDPSWRESAEFVTARAVGPLAIALELSVPFMAVDGYGVYPKGSSQAADEVRVAKSLGRRLGAEFVSVSEPYGPRLSSRLVTVKKVHPTPVMYPRKARELGDRG</sequence>
<dbReference type="Pfam" id="PF02527">
    <property type="entry name" value="GidB"/>
    <property type="match status" value="1"/>
</dbReference>
<dbReference type="NCBIfam" id="TIGR00138">
    <property type="entry name" value="rsmG_gidB"/>
    <property type="match status" value="1"/>
</dbReference>
<dbReference type="EMBL" id="CP019454">
    <property type="protein sequence ID" value="AUW92580.1"/>
    <property type="molecule type" value="Genomic_DNA"/>
</dbReference>
<proteinExistence type="inferred from homology"/>
<dbReference type="RefSeq" id="WP_158246117.1">
    <property type="nucleotide sequence ID" value="NZ_CP133983.1"/>
</dbReference>
<keyword evidence="8" id="KW-1185">Reference proteome</keyword>
<dbReference type="Gene3D" id="3.40.50.150">
    <property type="entry name" value="Vaccinia Virus protein VP39"/>
    <property type="match status" value="1"/>
</dbReference>
<evidence type="ECO:0000313" key="8">
    <source>
        <dbReference type="Proteomes" id="UP000325292"/>
    </source>
</evidence>
<evidence type="ECO:0000256" key="6">
    <source>
        <dbReference type="HAMAP-Rule" id="MF_00074"/>
    </source>
</evidence>
<dbReference type="PIRSF" id="PIRSF003078">
    <property type="entry name" value="GidB"/>
    <property type="match status" value="1"/>
</dbReference>
<gene>
    <name evidence="6" type="primary">rsmG</name>
    <name evidence="7" type="ORF">BXT84_00275</name>
</gene>
<feature type="binding site" evidence="6">
    <location>
        <begin position="125"/>
        <end position="126"/>
    </location>
    <ligand>
        <name>S-adenosyl-L-methionine</name>
        <dbReference type="ChEBI" id="CHEBI:59789"/>
    </ligand>
</feature>
<feature type="binding site" evidence="6">
    <location>
        <position position="79"/>
    </location>
    <ligand>
        <name>S-adenosyl-L-methionine</name>
        <dbReference type="ChEBI" id="CHEBI:59789"/>
    </ligand>
</feature>
<keyword evidence="5 6" id="KW-0949">S-adenosyl-L-methionine</keyword>
<name>A0ABM6RMI6_9FIRM</name>
<accession>A0ABM6RMI6</accession>
<comment type="subcellular location">
    <subcellularLocation>
        <location evidence="6">Cytoplasm</location>
    </subcellularLocation>
</comment>
<keyword evidence="1 6" id="KW-0963">Cytoplasm</keyword>
<dbReference type="EC" id="2.1.1.-" evidence="6"/>
<evidence type="ECO:0000256" key="5">
    <source>
        <dbReference type="ARBA" id="ARBA00022691"/>
    </source>
</evidence>
<dbReference type="HAMAP" id="MF_00074">
    <property type="entry name" value="16SrRNA_methyltr_G"/>
    <property type="match status" value="1"/>
</dbReference>
<dbReference type="PANTHER" id="PTHR31760:SF0">
    <property type="entry name" value="S-ADENOSYL-L-METHIONINE-DEPENDENT METHYLTRANSFERASES SUPERFAMILY PROTEIN"/>
    <property type="match status" value="1"/>
</dbReference>
<keyword evidence="2 6" id="KW-0698">rRNA processing</keyword>
<reference evidence="7 8" key="1">
    <citation type="journal article" date="2019" name="Sci. Rep.">
        <title>Sulfobacillus thermotolerans: new insights into resistance and metabolic capacities of acidophilic chemolithotrophs.</title>
        <authorList>
            <person name="Panyushkina A.E."/>
            <person name="Babenko V.V."/>
            <person name="Nikitina A.S."/>
            <person name="Selezneva O.V."/>
            <person name="Tsaplina I.A."/>
            <person name="Letarova M.A."/>
            <person name="Kostryukova E.S."/>
            <person name="Letarov A.V."/>
        </authorList>
    </citation>
    <scope>NUCLEOTIDE SEQUENCE [LARGE SCALE GENOMIC DNA]</scope>
    <source>
        <strain evidence="7 8">Kr1</strain>
    </source>
</reference>
<dbReference type="Proteomes" id="UP000325292">
    <property type="component" value="Chromosome"/>
</dbReference>
<evidence type="ECO:0000256" key="3">
    <source>
        <dbReference type="ARBA" id="ARBA00022603"/>
    </source>
</evidence>
<keyword evidence="4 6" id="KW-0808">Transferase</keyword>
<comment type="caution">
    <text evidence="6">Lacks conserved residue(s) required for the propagation of feature annotation.</text>
</comment>
<comment type="function">
    <text evidence="6">Specifically methylates the N7 position of a guanine in 16S rRNA.</text>
</comment>
<evidence type="ECO:0000256" key="4">
    <source>
        <dbReference type="ARBA" id="ARBA00022679"/>
    </source>
</evidence>
<organism evidence="7 8">
    <name type="scientific">Sulfobacillus thermotolerans</name>
    <dbReference type="NCBI Taxonomy" id="338644"/>
    <lineage>
        <taxon>Bacteria</taxon>
        <taxon>Bacillati</taxon>
        <taxon>Bacillota</taxon>
        <taxon>Clostridia</taxon>
        <taxon>Eubacteriales</taxon>
        <taxon>Clostridiales Family XVII. Incertae Sedis</taxon>
        <taxon>Sulfobacillus</taxon>
    </lineage>
</organism>
<keyword evidence="3 6" id="KW-0489">Methyltransferase</keyword>
<dbReference type="InterPro" id="IPR029063">
    <property type="entry name" value="SAM-dependent_MTases_sf"/>
</dbReference>
<evidence type="ECO:0000313" key="7">
    <source>
        <dbReference type="EMBL" id="AUW92580.1"/>
    </source>
</evidence>
<feature type="binding site" evidence="6">
    <location>
        <position position="74"/>
    </location>
    <ligand>
        <name>S-adenosyl-L-methionine</name>
        <dbReference type="ChEBI" id="CHEBI:59789"/>
    </ligand>
</feature>
<dbReference type="SUPFAM" id="SSF53335">
    <property type="entry name" value="S-adenosyl-L-methionine-dependent methyltransferases"/>
    <property type="match status" value="1"/>
</dbReference>
<feature type="binding site" evidence="6">
    <location>
        <position position="145"/>
    </location>
    <ligand>
        <name>S-adenosyl-L-methionine</name>
        <dbReference type="ChEBI" id="CHEBI:59789"/>
    </ligand>
</feature>
<dbReference type="PANTHER" id="PTHR31760">
    <property type="entry name" value="S-ADENOSYL-L-METHIONINE-DEPENDENT METHYLTRANSFERASES SUPERFAMILY PROTEIN"/>
    <property type="match status" value="1"/>
</dbReference>
<comment type="similarity">
    <text evidence="6">Belongs to the methyltransferase superfamily. RNA methyltransferase RsmG family.</text>
</comment>
<protein>
    <recommendedName>
        <fullName evidence="6">Ribosomal RNA small subunit methyltransferase G</fullName>
        <ecNumber evidence="6">2.1.1.-</ecNumber>
    </recommendedName>
    <alternativeName>
        <fullName evidence="6">16S rRNA 7-methylguanosine methyltransferase</fullName>
        <shortName evidence="6">16S rRNA m7G methyltransferase</shortName>
    </alternativeName>
</protein>
<evidence type="ECO:0000256" key="1">
    <source>
        <dbReference type="ARBA" id="ARBA00022490"/>
    </source>
</evidence>
<evidence type="ECO:0000256" key="2">
    <source>
        <dbReference type="ARBA" id="ARBA00022552"/>
    </source>
</evidence>
<dbReference type="InterPro" id="IPR003682">
    <property type="entry name" value="rRNA_ssu_MeTfrase_G"/>
</dbReference>